<dbReference type="Pfam" id="PF04116">
    <property type="entry name" value="FA_hydroxylase"/>
    <property type="match status" value="1"/>
</dbReference>
<evidence type="ECO:0000259" key="7">
    <source>
        <dbReference type="Pfam" id="PF04116"/>
    </source>
</evidence>
<dbReference type="WBParaSite" id="nRc.2.0.1.t21630-RA">
    <property type="protein sequence ID" value="nRc.2.0.1.t21630-RA"/>
    <property type="gene ID" value="nRc.2.0.1.g21630"/>
</dbReference>
<evidence type="ECO:0000256" key="3">
    <source>
        <dbReference type="ARBA" id="ARBA00022989"/>
    </source>
</evidence>
<dbReference type="GO" id="GO:0006643">
    <property type="term" value="P:membrane lipid metabolic process"/>
    <property type="evidence" value="ECO:0007669"/>
    <property type="project" value="TreeGrafter"/>
</dbReference>
<dbReference type="PANTHER" id="PTHR21624">
    <property type="entry name" value="STEROL DESATURASE-RELATED PROTEIN"/>
    <property type="match status" value="1"/>
</dbReference>
<keyword evidence="8" id="KW-1185">Reference proteome</keyword>
<comment type="subcellular location">
    <subcellularLocation>
        <location evidence="1">Endomembrane system</location>
        <topology evidence="1">Multi-pass membrane protein</topology>
    </subcellularLocation>
</comment>
<organism evidence="8 9">
    <name type="scientific">Romanomermis culicivorax</name>
    <name type="common">Nematode worm</name>
    <dbReference type="NCBI Taxonomy" id="13658"/>
    <lineage>
        <taxon>Eukaryota</taxon>
        <taxon>Metazoa</taxon>
        <taxon>Ecdysozoa</taxon>
        <taxon>Nematoda</taxon>
        <taxon>Enoplea</taxon>
        <taxon>Dorylaimia</taxon>
        <taxon>Mermithida</taxon>
        <taxon>Mermithoidea</taxon>
        <taxon>Mermithidae</taxon>
        <taxon>Romanomermis</taxon>
    </lineage>
</organism>
<dbReference type="PANTHER" id="PTHR21624:SF1">
    <property type="entry name" value="ALKYLGLYCEROL MONOOXYGENASE"/>
    <property type="match status" value="1"/>
</dbReference>
<evidence type="ECO:0000256" key="1">
    <source>
        <dbReference type="ARBA" id="ARBA00004127"/>
    </source>
</evidence>
<dbReference type="GO" id="GO:0050479">
    <property type="term" value="F:glyceryl-ether monooxygenase activity"/>
    <property type="evidence" value="ECO:0007669"/>
    <property type="project" value="TreeGrafter"/>
</dbReference>
<reference evidence="9" key="1">
    <citation type="submission" date="2022-11" db="UniProtKB">
        <authorList>
            <consortium name="WormBaseParasite"/>
        </authorList>
    </citation>
    <scope>IDENTIFICATION</scope>
</reference>
<dbReference type="GO" id="GO:0016020">
    <property type="term" value="C:membrane"/>
    <property type="evidence" value="ECO:0007669"/>
    <property type="project" value="GOC"/>
</dbReference>
<dbReference type="Proteomes" id="UP000887565">
    <property type="component" value="Unplaced"/>
</dbReference>
<sequence>MVLANSTIEEYSDIFTNFTFGFRRMLYLVMPSETTFPNLAETPNYVELSSPWIFIFIFVEMIISKLTDKKLYQMNDSLTSTCAGLLQMTMKTFFLYVEWTTGYWLYENYRLIDLPWDSVWTWILSLLCVDLSYYWFHRAAHEINFLWCFHQIHHSSEFYNFSTATRQGMVQQYGSMIFYLPECLFVPPQIHLAHMGLNLLYQFSVHTRLVKTLGPLEMVLNTPSHHRVHHGRNPYCVDKNYGGFLIVWDRIFGTFEKERDDEPVVYGLIKPINTFDQFHCQTLYFKHIWHKLRACKSLGDIWKTLFYNPSWSLTTGQYQLVPESCLQGRGKCQTIRRDNRKLDDGIHVLPSCNLSVHLSAFFAMSKDIDMAAINSLRLVCRIFMLLFFEHPGKQCLLCRRMEIKSTVPETETGIHHLPLAGYAVWNRLTKKNIYKELYSQKKNQIPKLVSTSKNNLKCYFSPISCLV</sequence>
<protein>
    <submittedName>
        <fullName evidence="9">Fatty acid hydroxylase domain-containing protein</fullName>
    </submittedName>
</protein>
<keyword evidence="6" id="KW-0472">Membrane</keyword>
<dbReference type="GO" id="GO:0008610">
    <property type="term" value="P:lipid biosynthetic process"/>
    <property type="evidence" value="ECO:0007669"/>
    <property type="project" value="InterPro"/>
</dbReference>
<keyword evidence="5" id="KW-0443">Lipid metabolism</keyword>
<feature type="domain" description="Fatty acid hydroxylase" evidence="7">
    <location>
        <begin position="122"/>
        <end position="254"/>
    </location>
</feature>
<evidence type="ECO:0000313" key="9">
    <source>
        <dbReference type="WBParaSite" id="nRc.2.0.1.t21630-RA"/>
    </source>
</evidence>
<dbReference type="GO" id="GO:0005506">
    <property type="term" value="F:iron ion binding"/>
    <property type="evidence" value="ECO:0007669"/>
    <property type="project" value="InterPro"/>
</dbReference>
<proteinExistence type="predicted"/>
<dbReference type="InterPro" id="IPR051689">
    <property type="entry name" value="Sterol_desaturase/TMEM195"/>
</dbReference>
<name>A0A915J666_ROMCU</name>
<keyword evidence="2" id="KW-0812">Transmembrane</keyword>
<evidence type="ECO:0000256" key="6">
    <source>
        <dbReference type="ARBA" id="ARBA00023136"/>
    </source>
</evidence>
<evidence type="ECO:0000256" key="4">
    <source>
        <dbReference type="ARBA" id="ARBA00023002"/>
    </source>
</evidence>
<evidence type="ECO:0000313" key="8">
    <source>
        <dbReference type="Proteomes" id="UP000887565"/>
    </source>
</evidence>
<evidence type="ECO:0000256" key="2">
    <source>
        <dbReference type="ARBA" id="ARBA00022692"/>
    </source>
</evidence>
<dbReference type="InterPro" id="IPR006694">
    <property type="entry name" value="Fatty_acid_hydroxylase"/>
</dbReference>
<dbReference type="AlphaFoldDB" id="A0A915J666"/>
<dbReference type="GO" id="GO:0005783">
    <property type="term" value="C:endoplasmic reticulum"/>
    <property type="evidence" value="ECO:0007669"/>
    <property type="project" value="TreeGrafter"/>
</dbReference>
<accession>A0A915J666</accession>
<keyword evidence="4" id="KW-0560">Oxidoreductase</keyword>
<keyword evidence="3" id="KW-1133">Transmembrane helix</keyword>
<evidence type="ECO:0000256" key="5">
    <source>
        <dbReference type="ARBA" id="ARBA00023098"/>
    </source>
</evidence>